<evidence type="ECO:0000313" key="2">
    <source>
        <dbReference type="Proteomes" id="UP000002219"/>
    </source>
</evidence>
<proteinExistence type="predicted"/>
<sequence>MRRTETCRHCGHPVSYSGPLGTVPERCYSCPKSA</sequence>
<dbReference type="Proteomes" id="UP000002219">
    <property type="component" value="Chromosome 1"/>
</dbReference>
<dbReference type="HOGENOM" id="CLU_3374857_0_0_11"/>
<accession>D7AXH1</accession>
<dbReference type="EMBL" id="CP002040">
    <property type="protein sequence ID" value="ADH66045.1"/>
    <property type="molecule type" value="Genomic_DNA"/>
</dbReference>
<organism evidence="1 2">
    <name type="scientific">Nocardiopsis dassonvillei (strain ATCC 23218 / DSM 43111 / CIP 107115 / JCM 7437 / KCTC 9190 / NBRC 14626 / NCTC 10488 / NRRL B-5397 / IMRU 509)</name>
    <name type="common">Actinomadura dassonvillei</name>
    <dbReference type="NCBI Taxonomy" id="446468"/>
    <lineage>
        <taxon>Bacteria</taxon>
        <taxon>Bacillati</taxon>
        <taxon>Actinomycetota</taxon>
        <taxon>Actinomycetes</taxon>
        <taxon>Streptosporangiales</taxon>
        <taxon>Nocardiopsidaceae</taxon>
        <taxon>Nocardiopsis</taxon>
    </lineage>
</organism>
<protein>
    <submittedName>
        <fullName evidence="1">Uncharacterized protein</fullName>
    </submittedName>
</protein>
<keyword evidence="2" id="KW-1185">Reference proteome</keyword>
<dbReference type="AlphaFoldDB" id="D7AXH1"/>
<gene>
    <name evidence="1" type="ordered locus">Ndas_0598</name>
</gene>
<name>D7AXH1_NOCDD</name>
<dbReference type="STRING" id="446468.Ndas_0598"/>
<evidence type="ECO:0000313" key="1">
    <source>
        <dbReference type="EMBL" id="ADH66045.1"/>
    </source>
</evidence>
<dbReference type="KEGG" id="nda:Ndas_0598"/>
<reference evidence="1 2" key="1">
    <citation type="journal article" date="2010" name="Stand. Genomic Sci.">
        <title>Complete genome sequence of Nocardiopsis dassonvillei type strain (IMRU 509).</title>
        <authorList>
            <person name="Sun H."/>
            <person name="Lapidus A."/>
            <person name="Nolan M."/>
            <person name="Lucas S."/>
            <person name="Del Rio T.G."/>
            <person name="Tice H."/>
            <person name="Cheng J.F."/>
            <person name="Tapia R."/>
            <person name="Han C."/>
            <person name="Goodwin L."/>
            <person name="Pitluck S."/>
            <person name="Pagani I."/>
            <person name="Ivanova N."/>
            <person name="Mavromatis K."/>
            <person name="Mikhailova N."/>
            <person name="Pati A."/>
            <person name="Chen A."/>
            <person name="Palaniappan K."/>
            <person name="Land M."/>
            <person name="Hauser L."/>
            <person name="Chang Y.J."/>
            <person name="Jeffries C.D."/>
            <person name="Djao O.D."/>
            <person name="Rohde M."/>
            <person name="Sikorski J."/>
            <person name="Goker M."/>
            <person name="Woyke T."/>
            <person name="Bristow J."/>
            <person name="Eisen J.A."/>
            <person name="Markowitz V."/>
            <person name="Hugenholtz P."/>
            <person name="Kyrpides N.C."/>
            <person name="Klenk H.P."/>
        </authorList>
    </citation>
    <scope>NUCLEOTIDE SEQUENCE [LARGE SCALE GENOMIC DNA]</scope>
    <source>
        <strain evidence="2">ATCC 23218 / DSM 43111 / CIP 107115 / JCM 7437 / KCTC 9190 / NBRC 14626 / NCTC 10488 / NRRL B-5397 / IMRU 509</strain>
    </source>
</reference>